<keyword evidence="5" id="KW-0653">Protein transport</keyword>
<evidence type="ECO:0000259" key="9">
    <source>
        <dbReference type="Pfam" id="PF06148"/>
    </source>
</evidence>
<dbReference type="PANTHER" id="PTHR12961">
    <property type="entry name" value="CONSERVED OLIGOMERIC GOLGI COMPLEX COMPONENT 2"/>
    <property type="match status" value="1"/>
</dbReference>
<protein>
    <recommendedName>
        <fullName evidence="3">Conserved oligomeric Golgi complex subunit 2</fullName>
    </recommendedName>
    <alternativeName>
        <fullName evidence="8">Component of oligomeric Golgi complex 2</fullName>
    </alternativeName>
</protein>
<dbReference type="InterPro" id="IPR024602">
    <property type="entry name" value="COG_su2_N"/>
</dbReference>
<dbReference type="Proteomes" id="UP001153620">
    <property type="component" value="Chromosome 2"/>
</dbReference>
<dbReference type="AlphaFoldDB" id="A0A9N9RS24"/>
<evidence type="ECO:0000256" key="6">
    <source>
        <dbReference type="ARBA" id="ARBA00023034"/>
    </source>
</evidence>
<comment type="subcellular location">
    <subcellularLocation>
        <location evidence="1">Golgi apparatus membrane</location>
        <topology evidence="1">Peripheral membrane protein</topology>
    </subcellularLocation>
</comment>
<dbReference type="Pfam" id="PF06148">
    <property type="entry name" value="COG2_N"/>
    <property type="match status" value="1"/>
</dbReference>
<sequence length="695" mass="82401">MNLFNIPSSSTELCFDFNEFFKTNFSVDDFLHNYRYSATLETFRDDLGIYLKILRSAMIELINEDYADFVNLSSNLVNLDKSINILKDPLIQLREEILTVRTNLQDCMNEINECLNEKRRFRQIRKSLSSLETSRKSLEKIQKLMDSTSSDDKERSIILERVALELIQLQFNIKYCHHFLNSNEKALIDEQEVILLKNLNEYFLQALDQNSSSNELERCLRIYYTLDKCKLAEDIFRKETSTYMEKIISEKNMHKHPENLTGIYNQILDFVSLKMKQLLSLTRGKTIKVKGYNFLFNSFWSATEERLETNLTSIFNPGLSDQFYQKFKCTMEFLKRIDMIIDDPVLIEKFHDHEQYRKFQKRWNLPVYFQIRNQEISTTLEKFCDINWDTMIVHSDSNQMQVKVFVEVINSIATCWKDGIFLDQLYSNFLKLTLQLISRAVRWTQDVLKQTSENSEELKIDLQSFYSVFYKDIGTLILKFPQIEELLHQKLKENSVLKDKMDMTSIKKCFEAPQNAFIECQRNIENQIMKKLMISCLKSIKNVQDIPRLFRKTNREVPTKHLPYVDQILQPIDDFMQKYSQNYQPEVIQRILKELFSKLTIQYYQSVSEVLTSVQRTEESLRRLKNLKKSQSSSIVNDERQLMSDDDKIRLQLQIDIMQYVKCVEEHKLKRDEIDSLVAIINLIGDITKVKLAIN</sequence>
<evidence type="ECO:0000256" key="1">
    <source>
        <dbReference type="ARBA" id="ARBA00004395"/>
    </source>
</evidence>
<keyword evidence="7" id="KW-0472">Membrane</keyword>
<comment type="similarity">
    <text evidence="2">Belongs to the COG2 family.</text>
</comment>
<accession>A0A9N9RS24</accession>
<dbReference type="GO" id="GO:0006891">
    <property type="term" value="P:intra-Golgi vesicle-mediated transport"/>
    <property type="evidence" value="ECO:0007669"/>
    <property type="project" value="TreeGrafter"/>
</dbReference>
<dbReference type="InterPro" id="IPR024603">
    <property type="entry name" value="COG_complex_COG2_C"/>
</dbReference>
<dbReference type="GO" id="GO:0015031">
    <property type="term" value="P:protein transport"/>
    <property type="evidence" value="ECO:0007669"/>
    <property type="project" value="UniProtKB-KW"/>
</dbReference>
<keyword evidence="4" id="KW-0813">Transport</keyword>
<dbReference type="GO" id="GO:0000139">
    <property type="term" value="C:Golgi membrane"/>
    <property type="evidence" value="ECO:0007669"/>
    <property type="project" value="UniProtKB-SubCell"/>
</dbReference>
<evidence type="ECO:0000256" key="7">
    <source>
        <dbReference type="ARBA" id="ARBA00023136"/>
    </source>
</evidence>
<dbReference type="PANTHER" id="PTHR12961:SF0">
    <property type="entry name" value="CONSERVED OLIGOMERIC GOLGI COMPLEX SUBUNIT 2"/>
    <property type="match status" value="1"/>
</dbReference>
<evidence type="ECO:0000256" key="4">
    <source>
        <dbReference type="ARBA" id="ARBA00022448"/>
    </source>
</evidence>
<evidence type="ECO:0000256" key="3">
    <source>
        <dbReference type="ARBA" id="ARBA00020977"/>
    </source>
</evidence>
<dbReference type="Pfam" id="PF12022">
    <property type="entry name" value="COG2_C"/>
    <property type="match status" value="1"/>
</dbReference>
<gene>
    <name evidence="11" type="ORF">CHIRRI_LOCUS5072</name>
</gene>
<dbReference type="GO" id="GO:0017119">
    <property type="term" value="C:Golgi transport complex"/>
    <property type="evidence" value="ECO:0007669"/>
    <property type="project" value="TreeGrafter"/>
</dbReference>
<reference evidence="11" key="1">
    <citation type="submission" date="2022-01" db="EMBL/GenBank/DDBJ databases">
        <authorList>
            <person name="King R."/>
        </authorList>
    </citation>
    <scope>NUCLEOTIDE SEQUENCE</scope>
</reference>
<dbReference type="OrthoDB" id="332281at2759"/>
<keyword evidence="6" id="KW-0333">Golgi apparatus</keyword>
<evidence type="ECO:0000256" key="2">
    <source>
        <dbReference type="ARBA" id="ARBA00007603"/>
    </source>
</evidence>
<dbReference type="EMBL" id="OU895878">
    <property type="protein sequence ID" value="CAG9802157.1"/>
    <property type="molecule type" value="Genomic_DNA"/>
</dbReference>
<evidence type="ECO:0000313" key="11">
    <source>
        <dbReference type="EMBL" id="CAG9802157.1"/>
    </source>
</evidence>
<name>A0A9N9RS24_9DIPT</name>
<dbReference type="GO" id="GO:0007030">
    <property type="term" value="P:Golgi organization"/>
    <property type="evidence" value="ECO:0007669"/>
    <property type="project" value="InterPro"/>
</dbReference>
<reference evidence="11" key="2">
    <citation type="submission" date="2022-10" db="EMBL/GenBank/DDBJ databases">
        <authorList>
            <consortium name="ENA_rothamsted_submissions"/>
            <consortium name="culmorum"/>
            <person name="King R."/>
        </authorList>
    </citation>
    <scope>NUCLEOTIDE SEQUENCE</scope>
</reference>
<proteinExistence type="inferred from homology"/>
<feature type="domain" description="Conserved oligomeric Golgi complex subunit 2 N-terminal" evidence="9">
    <location>
        <begin position="13"/>
        <end position="84"/>
    </location>
</feature>
<keyword evidence="12" id="KW-1185">Reference proteome</keyword>
<organism evidence="11 12">
    <name type="scientific">Chironomus riparius</name>
    <dbReference type="NCBI Taxonomy" id="315576"/>
    <lineage>
        <taxon>Eukaryota</taxon>
        <taxon>Metazoa</taxon>
        <taxon>Ecdysozoa</taxon>
        <taxon>Arthropoda</taxon>
        <taxon>Hexapoda</taxon>
        <taxon>Insecta</taxon>
        <taxon>Pterygota</taxon>
        <taxon>Neoptera</taxon>
        <taxon>Endopterygota</taxon>
        <taxon>Diptera</taxon>
        <taxon>Nematocera</taxon>
        <taxon>Chironomoidea</taxon>
        <taxon>Chironomidae</taxon>
        <taxon>Chironominae</taxon>
        <taxon>Chironomus</taxon>
    </lineage>
</organism>
<feature type="domain" description="COG complex component COG2 C-terminal" evidence="10">
    <location>
        <begin position="361"/>
        <end position="657"/>
    </location>
</feature>
<dbReference type="InterPro" id="IPR009316">
    <property type="entry name" value="COG2"/>
</dbReference>
<evidence type="ECO:0000256" key="5">
    <source>
        <dbReference type="ARBA" id="ARBA00022927"/>
    </source>
</evidence>
<evidence type="ECO:0000259" key="10">
    <source>
        <dbReference type="Pfam" id="PF12022"/>
    </source>
</evidence>
<evidence type="ECO:0000256" key="8">
    <source>
        <dbReference type="ARBA" id="ARBA00031344"/>
    </source>
</evidence>
<evidence type="ECO:0000313" key="12">
    <source>
        <dbReference type="Proteomes" id="UP001153620"/>
    </source>
</evidence>